<proteinExistence type="predicted"/>
<evidence type="ECO:0000313" key="2">
    <source>
        <dbReference type="Proteomes" id="UP000006860"/>
    </source>
</evidence>
<keyword evidence="2" id="KW-1185">Reference proteome</keyword>
<dbReference type="HOGENOM" id="CLU_2883150_0_0_0"/>
<evidence type="ECO:0000313" key="1">
    <source>
        <dbReference type="EMBL" id="ADY60412.1"/>
    </source>
</evidence>
<accession>F0STF0</accession>
<dbReference type="AlphaFoldDB" id="F0STF0"/>
<sequence length="63" mass="7025">MPPFSHVFPKINSDFAGHTAQGRFAFPGLPCLSLEYETMITNVHCCAGKLSVIEEKVIERFVL</sequence>
<dbReference type="KEGG" id="pbs:Plabr_2813"/>
<name>F0STF0_RUBBR</name>
<dbReference type="EMBL" id="CP002546">
    <property type="protein sequence ID" value="ADY60412.1"/>
    <property type="molecule type" value="Genomic_DNA"/>
</dbReference>
<gene>
    <name evidence="1" type="ordered locus">Plabr_2813</name>
</gene>
<dbReference type="Proteomes" id="UP000006860">
    <property type="component" value="Chromosome"/>
</dbReference>
<reference evidence="2" key="1">
    <citation type="submission" date="2011-02" db="EMBL/GenBank/DDBJ databases">
        <title>The complete genome of Planctomyces brasiliensis DSM 5305.</title>
        <authorList>
            <person name="Lucas S."/>
            <person name="Copeland A."/>
            <person name="Lapidus A."/>
            <person name="Bruce D."/>
            <person name="Goodwin L."/>
            <person name="Pitluck S."/>
            <person name="Kyrpides N."/>
            <person name="Mavromatis K."/>
            <person name="Pagani I."/>
            <person name="Ivanova N."/>
            <person name="Ovchinnikova G."/>
            <person name="Lu M."/>
            <person name="Detter J.C."/>
            <person name="Han C."/>
            <person name="Land M."/>
            <person name="Hauser L."/>
            <person name="Markowitz V."/>
            <person name="Cheng J.-F."/>
            <person name="Hugenholtz P."/>
            <person name="Woyke T."/>
            <person name="Wu D."/>
            <person name="Tindall B."/>
            <person name="Pomrenke H.G."/>
            <person name="Brambilla E."/>
            <person name="Klenk H.-P."/>
            <person name="Eisen J.A."/>
        </authorList>
    </citation>
    <scope>NUCLEOTIDE SEQUENCE [LARGE SCALE GENOMIC DNA]</scope>
    <source>
        <strain evidence="2">ATCC 49424 / DSM 5305 / JCM 21570 / NBRC 103401 / IFAM 1448</strain>
    </source>
</reference>
<protein>
    <submittedName>
        <fullName evidence="1">Uncharacterized protein</fullName>
    </submittedName>
</protein>
<organism evidence="1 2">
    <name type="scientific">Rubinisphaera brasiliensis (strain ATCC 49424 / DSM 5305 / JCM 21570 / IAM 15109 / NBRC 103401 / IFAM 1448)</name>
    <name type="common">Planctomyces brasiliensis</name>
    <dbReference type="NCBI Taxonomy" id="756272"/>
    <lineage>
        <taxon>Bacteria</taxon>
        <taxon>Pseudomonadati</taxon>
        <taxon>Planctomycetota</taxon>
        <taxon>Planctomycetia</taxon>
        <taxon>Planctomycetales</taxon>
        <taxon>Planctomycetaceae</taxon>
        <taxon>Rubinisphaera</taxon>
    </lineage>
</organism>